<accession>A0A7R9LZL5</accession>
<gene>
    <name evidence="9" type="ORF">OSB1V03_LOCUS22474</name>
</gene>
<dbReference type="AlphaFoldDB" id="A0A7R9LZL5"/>
<name>A0A7R9LZL5_9ACAR</name>
<keyword evidence="8" id="KW-0472">Membrane</keyword>
<evidence type="ECO:0000256" key="3">
    <source>
        <dbReference type="ARBA" id="ARBA00022475"/>
    </source>
</evidence>
<proteinExistence type="predicted"/>
<keyword evidence="5" id="KW-0406">Ion transport</keyword>
<dbReference type="PANTHER" id="PTHR46480">
    <property type="entry name" value="F20B24.22"/>
    <property type="match status" value="1"/>
</dbReference>
<evidence type="ECO:0000256" key="5">
    <source>
        <dbReference type="ARBA" id="ARBA00023065"/>
    </source>
</evidence>
<feature type="region of interest" description="Disordered" evidence="7">
    <location>
        <begin position="1"/>
        <end position="36"/>
    </location>
</feature>
<dbReference type="InterPro" id="IPR031846">
    <property type="entry name" value="Hvcn1"/>
</dbReference>
<keyword evidence="3" id="KW-1003">Cell membrane</keyword>
<sequence length="112" mass="12942">MYGLNDRSNERNAKISYTREERRSLSNSHSSLDSCGADQSCRNNLKHLLHSYRFHLLIVGLVIVDCIVVVIELMIDLQIYQTEVVKTNPNHNINESHKTAHTIAEVRYKQSF</sequence>
<keyword evidence="10" id="KW-1185">Reference proteome</keyword>
<dbReference type="GO" id="GO:0005886">
    <property type="term" value="C:plasma membrane"/>
    <property type="evidence" value="ECO:0007669"/>
    <property type="project" value="UniProtKB-SubCell"/>
</dbReference>
<dbReference type="PANTHER" id="PTHR46480:SF1">
    <property type="entry name" value="VOLTAGE-GATED HYDROGEN CHANNEL 1"/>
    <property type="match status" value="1"/>
</dbReference>
<keyword evidence="8" id="KW-0812">Transmembrane</keyword>
<evidence type="ECO:0000256" key="4">
    <source>
        <dbReference type="ARBA" id="ARBA00022882"/>
    </source>
</evidence>
<organism evidence="9">
    <name type="scientific">Medioppia subpectinata</name>
    <dbReference type="NCBI Taxonomy" id="1979941"/>
    <lineage>
        <taxon>Eukaryota</taxon>
        <taxon>Metazoa</taxon>
        <taxon>Ecdysozoa</taxon>
        <taxon>Arthropoda</taxon>
        <taxon>Chelicerata</taxon>
        <taxon>Arachnida</taxon>
        <taxon>Acari</taxon>
        <taxon>Acariformes</taxon>
        <taxon>Sarcoptiformes</taxon>
        <taxon>Oribatida</taxon>
        <taxon>Brachypylina</taxon>
        <taxon>Oppioidea</taxon>
        <taxon>Oppiidae</taxon>
        <taxon>Medioppia</taxon>
    </lineage>
</organism>
<evidence type="ECO:0000256" key="1">
    <source>
        <dbReference type="ARBA" id="ARBA00004651"/>
    </source>
</evidence>
<feature type="compositionally biased region" description="Basic and acidic residues" evidence="7">
    <location>
        <begin position="7"/>
        <end position="24"/>
    </location>
</feature>
<evidence type="ECO:0000313" key="9">
    <source>
        <dbReference type="EMBL" id="CAD7649624.1"/>
    </source>
</evidence>
<dbReference type="EMBL" id="OC902898">
    <property type="protein sequence ID" value="CAD7649624.1"/>
    <property type="molecule type" value="Genomic_DNA"/>
</dbReference>
<feature type="non-terminal residue" evidence="9">
    <location>
        <position position="1"/>
    </location>
</feature>
<dbReference type="GO" id="GO:0034702">
    <property type="term" value="C:monoatomic ion channel complex"/>
    <property type="evidence" value="ECO:0007669"/>
    <property type="project" value="UniProtKB-KW"/>
</dbReference>
<comment type="subcellular location">
    <subcellularLocation>
        <location evidence="1">Cell membrane</location>
        <topology evidence="1">Multi-pass membrane protein</topology>
    </subcellularLocation>
</comment>
<feature type="transmembrane region" description="Helical" evidence="8">
    <location>
        <begin position="54"/>
        <end position="75"/>
    </location>
</feature>
<keyword evidence="4" id="KW-0851">Voltage-gated channel</keyword>
<evidence type="ECO:0000256" key="6">
    <source>
        <dbReference type="ARBA" id="ARBA00023303"/>
    </source>
</evidence>
<keyword evidence="2" id="KW-0813">Transport</keyword>
<protein>
    <submittedName>
        <fullName evidence="9">Uncharacterized protein</fullName>
    </submittedName>
</protein>
<feature type="compositionally biased region" description="Low complexity" evidence="7">
    <location>
        <begin position="25"/>
        <end position="34"/>
    </location>
</feature>
<evidence type="ECO:0000256" key="7">
    <source>
        <dbReference type="SAM" id="MobiDB-lite"/>
    </source>
</evidence>
<evidence type="ECO:0000256" key="2">
    <source>
        <dbReference type="ARBA" id="ARBA00022448"/>
    </source>
</evidence>
<evidence type="ECO:0000256" key="8">
    <source>
        <dbReference type="SAM" id="Phobius"/>
    </source>
</evidence>
<evidence type="ECO:0000313" key="10">
    <source>
        <dbReference type="Proteomes" id="UP000759131"/>
    </source>
</evidence>
<dbReference type="GO" id="GO:0030171">
    <property type="term" value="F:voltage-gated proton channel activity"/>
    <property type="evidence" value="ECO:0007669"/>
    <property type="project" value="InterPro"/>
</dbReference>
<keyword evidence="8" id="KW-1133">Transmembrane helix</keyword>
<dbReference type="Proteomes" id="UP000759131">
    <property type="component" value="Unassembled WGS sequence"/>
</dbReference>
<dbReference type="EMBL" id="CAJPIZ010048323">
    <property type="protein sequence ID" value="CAG2122528.1"/>
    <property type="molecule type" value="Genomic_DNA"/>
</dbReference>
<keyword evidence="6" id="KW-0407">Ion channel</keyword>
<reference evidence="9" key="1">
    <citation type="submission" date="2020-11" db="EMBL/GenBank/DDBJ databases">
        <authorList>
            <person name="Tran Van P."/>
        </authorList>
    </citation>
    <scope>NUCLEOTIDE SEQUENCE</scope>
</reference>